<keyword evidence="3" id="KW-1185">Reference proteome</keyword>
<feature type="region of interest" description="Disordered" evidence="1">
    <location>
        <begin position="1"/>
        <end position="31"/>
    </location>
</feature>
<feature type="compositionally biased region" description="Low complexity" evidence="1">
    <location>
        <begin position="40"/>
        <end position="55"/>
    </location>
</feature>
<accession>A0ABU1UI92</accession>
<reference evidence="2 3" key="1">
    <citation type="submission" date="2023-07" db="EMBL/GenBank/DDBJ databases">
        <title>Sorghum-associated microbial communities from plants grown in Nebraska, USA.</title>
        <authorList>
            <person name="Schachtman D."/>
        </authorList>
    </citation>
    <scope>NUCLEOTIDE SEQUENCE [LARGE SCALE GENOMIC DNA]</scope>
    <source>
        <strain evidence="2 3">BE167</strain>
    </source>
</reference>
<dbReference type="Proteomes" id="UP001252243">
    <property type="component" value="Unassembled WGS sequence"/>
</dbReference>
<dbReference type="RefSeq" id="WP_310062079.1">
    <property type="nucleotide sequence ID" value="NZ_JAVDVQ010000036.1"/>
</dbReference>
<name>A0ABU1UI92_9MICC</name>
<sequence>METLGQMSGVRVVGSNDDPPGWPGSQTIGTYQRAVPLQDQGTAPQRQRRGPGQPAQFTAVLSTSITPAALIQLTPWRQNPALKKTILAGQAAAVQMAARPVLRAAAAAEPVKVIPA</sequence>
<feature type="region of interest" description="Disordered" evidence="1">
    <location>
        <begin position="36"/>
        <end position="55"/>
    </location>
</feature>
<proteinExistence type="predicted"/>
<evidence type="ECO:0000313" key="3">
    <source>
        <dbReference type="Proteomes" id="UP001252243"/>
    </source>
</evidence>
<comment type="caution">
    <text evidence="2">The sequence shown here is derived from an EMBL/GenBank/DDBJ whole genome shotgun (WGS) entry which is preliminary data.</text>
</comment>
<protein>
    <submittedName>
        <fullName evidence="2">Uncharacterized protein</fullName>
    </submittedName>
</protein>
<dbReference type="EMBL" id="JAVDVQ010000036">
    <property type="protein sequence ID" value="MDR7084918.1"/>
    <property type="molecule type" value="Genomic_DNA"/>
</dbReference>
<evidence type="ECO:0000256" key="1">
    <source>
        <dbReference type="SAM" id="MobiDB-lite"/>
    </source>
</evidence>
<organism evidence="2 3">
    <name type="scientific">Arthrobacter ginsengisoli</name>
    <dbReference type="NCBI Taxonomy" id="1356565"/>
    <lineage>
        <taxon>Bacteria</taxon>
        <taxon>Bacillati</taxon>
        <taxon>Actinomycetota</taxon>
        <taxon>Actinomycetes</taxon>
        <taxon>Micrococcales</taxon>
        <taxon>Micrococcaceae</taxon>
        <taxon>Arthrobacter</taxon>
    </lineage>
</organism>
<gene>
    <name evidence="2" type="ORF">J2X01_004237</name>
</gene>
<evidence type="ECO:0000313" key="2">
    <source>
        <dbReference type="EMBL" id="MDR7084918.1"/>
    </source>
</evidence>